<proteinExistence type="predicted"/>
<comment type="caution">
    <text evidence="1">The sequence shown here is derived from an EMBL/GenBank/DDBJ whole genome shotgun (WGS) entry which is preliminary data.</text>
</comment>
<dbReference type="InterPro" id="IPR036188">
    <property type="entry name" value="FAD/NAD-bd_sf"/>
</dbReference>
<evidence type="ECO:0000313" key="2">
    <source>
        <dbReference type="Proteomes" id="UP001213799"/>
    </source>
</evidence>
<keyword evidence="2" id="KW-1185">Reference proteome</keyword>
<dbReference type="Proteomes" id="UP001213799">
    <property type="component" value="Unassembled WGS sequence"/>
</dbReference>
<sequence>MPSGGTRGQLGITQGHSNSVTDREILLQSGQKLSFDYLAIATGLQQPLPAKMSSPHKDEACADLRSLRMKIQQAIPCVGATPNTKFLSSFIPSNFSKTTGRILVRQTLQLAGDAHLDTFALGDVAETEGPKMGRTAMAQAELVCENILALIKGTKLRPYKPKAIDGMLKLTLGPEHSVIYVKDGKGADIMVPIKSSNLDLEVAQAWWYLNGDMKAEIVN</sequence>
<organism evidence="1 2">
    <name type="scientific">Penicillium hordei</name>
    <dbReference type="NCBI Taxonomy" id="40994"/>
    <lineage>
        <taxon>Eukaryota</taxon>
        <taxon>Fungi</taxon>
        <taxon>Dikarya</taxon>
        <taxon>Ascomycota</taxon>
        <taxon>Pezizomycotina</taxon>
        <taxon>Eurotiomycetes</taxon>
        <taxon>Eurotiomycetidae</taxon>
        <taxon>Eurotiales</taxon>
        <taxon>Aspergillaceae</taxon>
        <taxon>Penicillium</taxon>
    </lineage>
</organism>
<reference evidence="1" key="1">
    <citation type="journal article" date="2023" name="IMA Fungus">
        <title>Comparative genomic study of the Penicillium genus elucidates a diverse pangenome and 15 lateral gene transfer events.</title>
        <authorList>
            <person name="Petersen C."/>
            <person name="Sorensen T."/>
            <person name="Nielsen M.R."/>
            <person name="Sondergaard T.E."/>
            <person name="Sorensen J.L."/>
            <person name="Fitzpatrick D.A."/>
            <person name="Frisvad J.C."/>
            <person name="Nielsen K.L."/>
        </authorList>
    </citation>
    <scope>NUCLEOTIDE SEQUENCE</scope>
    <source>
        <strain evidence="1">IBT 12815</strain>
    </source>
</reference>
<accession>A0AAD6EAN8</accession>
<dbReference type="GO" id="GO:0005737">
    <property type="term" value="C:cytoplasm"/>
    <property type="evidence" value="ECO:0007669"/>
    <property type="project" value="TreeGrafter"/>
</dbReference>
<gene>
    <name evidence="1" type="ORF">N7537_004090</name>
</gene>
<dbReference type="PANTHER" id="PTHR43735:SF5">
    <property type="entry name" value="FAD_NAD(P)-BINDING DOMAIN-CONTAINING PROTEIN"/>
    <property type="match status" value="1"/>
</dbReference>
<dbReference type="SUPFAM" id="SSF51905">
    <property type="entry name" value="FAD/NAD(P)-binding domain"/>
    <property type="match status" value="1"/>
</dbReference>
<dbReference type="PANTHER" id="PTHR43735">
    <property type="entry name" value="APOPTOSIS-INDUCING FACTOR 1"/>
    <property type="match status" value="1"/>
</dbReference>
<dbReference type="RefSeq" id="XP_056754896.1">
    <property type="nucleotide sequence ID" value="XM_056895148.1"/>
</dbReference>
<dbReference type="EMBL" id="JAQJAE010000002">
    <property type="protein sequence ID" value="KAJ5607471.1"/>
    <property type="molecule type" value="Genomic_DNA"/>
</dbReference>
<dbReference type="GO" id="GO:0050660">
    <property type="term" value="F:flavin adenine dinucleotide binding"/>
    <property type="evidence" value="ECO:0007669"/>
    <property type="project" value="TreeGrafter"/>
</dbReference>
<evidence type="ECO:0000313" key="1">
    <source>
        <dbReference type="EMBL" id="KAJ5607471.1"/>
    </source>
</evidence>
<dbReference type="GO" id="GO:0004174">
    <property type="term" value="F:electron-transferring-flavoprotein dehydrogenase activity"/>
    <property type="evidence" value="ECO:0007669"/>
    <property type="project" value="TreeGrafter"/>
</dbReference>
<protein>
    <submittedName>
        <fullName evidence="1">Fe-regulated protein</fullName>
    </submittedName>
</protein>
<dbReference type="GeneID" id="81585390"/>
<dbReference type="Gene3D" id="3.50.50.100">
    <property type="match status" value="1"/>
</dbReference>
<dbReference type="AlphaFoldDB" id="A0AAD6EAN8"/>
<name>A0AAD6EAN8_9EURO</name>
<reference evidence="1" key="2">
    <citation type="submission" date="2023-01" db="EMBL/GenBank/DDBJ databases">
        <authorList>
            <person name="Petersen C."/>
        </authorList>
    </citation>
    <scope>NUCLEOTIDE SEQUENCE</scope>
    <source>
        <strain evidence="1">IBT 12815</strain>
    </source>
</reference>